<dbReference type="PANTHER" id="PTHR20883:SF48">
    <property type="entry name" value="ECTOINE DIOXYGENASE"/>
    <property type="match status" value="1"/>
</dbReference>
<evidence type="ECO:0000313" key="4">
    <source>
        <dbReference type="Proteomes" id="UP000324585"/>
    </source>
</evidence>
<reference evidence="4" key="1">
    <citation type="journal article" date="2019" name="Nat. Commun.">
        <title>Expansion of phycobilisome linker gene families in mesophilic red algae.</title>
        <authorList>
            <person name="Lee J."/>
            <person name="Kim D."/>
            <person name="Bhattacharya D."/>
            <person name="Yoon H.S."/>
        </authorList>
    </citation>
    <scope>NUCLEOTIDE SEQUENCE [LARGE SCALE GENOMIC DNA]</scope>
    <source>
        <strain evidence="4">CCMP 1328</strain>
    </source>
</reference>
<dbReference type="Pfam" id="PF05721">
    <property type="entry name" value="PhyH"/>
    <property type="match status" value="1"/>
</dbReference>
<proteinExistence type="predicted"/>
<gene>
    <name evidence="3" type="ORF">FVE85_2869</name>
</gene>
<dbReference type="Gene3D" id="2.60.120.620">
    <property type="entry name" value="q2cbj1_9rhob like domain"/>
    <property type="match status" value="1"/>
</dbReference>
<dbReference type="InterPro" id="IPR008775">
    <property type="entry name" value="Phytyl_CoA_dOase-like"/>
</dbReference>
<dbReference type="OrthoDB" id="445007at2759"/>
<dbReference type="GO" id="GO:0051213">
    <property type="term" value="F:dioxygenase activity"/>
    <property type="evidence" value="ECO:0007669"/>
    <property type="project" value="UniProtKB-KW"/>
</dbReference>
<dbReference type="AlphaFoldDB" id="A0A5J4YTW8"/>
<evidence type="ECO:0000313" key="3">
    <source>
        <dbReference type="EMBL" id="KAA8494628.1"/>
    </source>
</evidence>
<keyword evidence="3" id="KW-0223">Dioxygenase</keyword>
<comment type="cofactor">
    <cofactor evidence="1">
        <name>Fe cation</name>
        <dbReference type="ChEBI" id="CHEBI:24875"/>
    </cofactor>
</comment>
<feature type="region of interest" description="Disordered" evidence="2">
    <location>
        <begin position="231"/>
        <end position="250"/>
    </location>
</feature>
<dbReference type="EMBL" id="VRMN01000004">
    <property type="protein sequence ID" value="KAA8494628.1"/>
    <property type="molecule type" value="Genomic_DNA"/>
</dbReference>
<accession>A0A5J4YTW8</accession>
<dbReference type="SMR" id="A0A5J4YTW8"/>
<dbReference type="Proteomes" id="UP000324585">
    <property type="component" value="Unassembled WGS sequence"/>
</dbReference>
<dbReference type="OMA" id="IRIWHDQ"/>
<organism evidence="3 4">
    <name type="scientific">Porphyridium purpureum</name>
    <name type="common">Red alga</name>
    <name type="synonym">Porphyridium cruentum</name>
    <dbReference type="NCBI Taxonomy" id="35688"/>
    <lineage>
        <taxon>Eukaryota</taxon>
        <taxon>Rhodophyta</taxon>
        <taxon>Bangiophyceae</taxon>
        <taxon>Porphyridiales</taxon>
        <taxon>Porphyridiaceae</taxon>
        <taxon>Porphyridium</taxon>
    </lineage>
</organism>
<name>A0A5J4YTW8_PORPP</name>
<keyword evidence="4" id="KW-1185">Reference proteome</keyword>
<evidence type="ECO:0000256" key="2">
    <source>
        <dbReference type="SAM" id="MobiDB-lite"/>
    </source>
</evidence>
<keyword evidence="3" id="KW-0560">Oxidoreductase</keyword>
<protein>
    <submittedName>
        <fullName evidence="3">Putative alpha-ketoglutarate-dependent hypophosphite dioxygenase</fullName>
    </submittedName>
</protein>
<evidence type="ECO:0000256" key="1">
    <source>
        <dbReference type="ARBA" id="ARBA00001962"/>
    </source>
</evidence>
<dbReference type="SUPFAM" id="SSF51197">
    <property type="entry name" value="Clavaminate synthase-like"/>
    <property type="match status" value="1"/>
</dbReference>
<comment type="caution">
    <text evidence="3">The sequence shown here is derived from an EMBL/GenBank/DDBJ whole genome shotgun (WGS) entry which is preliminary data.</text>
</comment>
<sequence>MAAREALREQFVRDGFVVLDSQQFLNRERVDALKLHLAHVLDGRYDRGCAPDKAPPVELDSRSSQQRQRKCSTKVIQVVNVHKCDSEFRALATSEWLGEIVAHLAGWDNPVHGGARLAQDQVWMKPAGAPPLAFHRDSPYFMFDPSDVATVWVALDDMDEEVGPLEYVRGSHVWQSAVSDARQGAAKQFFNSDRGWEILVRAARHAGIAEEHIKLASLAGMTAGGIAVHDGRTWHGSGKNQSSTKPRRGLGMHFVPANVRFRADAQYSQLWKPYITAPNSEACTSAADVTLPDEDFPVTWKA</sequence>
<dbReference type="GO" id="GO:0046872">
    <property type="term" value="F:metal ion binding"/>
    <property type="evidence" value="ECO:0007669"/>
    <property type="project" value="UniProtKB-ARBA"/>
</dbReference>
<dbReference type="PANTHER" id="PTHR20883">
    <property type="entry name" value="PHYTANOYL-COA DIOXYGENASE DOMAIN CONTAINING 1"/>
    <property type="match status" value="1"/>
</dbReference>